<keyword evidence="5" id="KW-1185">Reference proteome</keyword>
<dbReference type="InterPro" id="IPR048254">
    <property type="entry name" value="CDP_ALCOHOL_P_TRANSF_CS"/>
</dbReference>
<protein>
    <submittedName>
        <fullName evidence="4">CDP-alcohol phosphatidyltransferase family protein</fullName>
    </submittedName>
</protein>
<accession>A0A8J7SLE8</accession>
<organism evidence="4 5">
    <name type="scientific">Persicirhabdus sediminis</name>
    <dbReference type="NCBI Taxonomy" id="454144"/>
    <lineage>
        <taxon>Bacteria</taxon>
        <taxon>Pseudomonadati</taxon>
        <taxon>Verrucomicrobiota</taxon>
        <taxon>Verrucomicrobiia</taxon>
        <taxon>Verrucomicrobiales</taxon>
        <taxon>Verrucomicrobiaceae</taxon>
        <taxon>Persicirhabdus</taxon>
    </lineage>
</organism>
<keyword evidence="1 2" id="KW-0808">Transferase</keyword>
<evidence type="ECO:0000313" key="4">
    <source>
        <dbReference type="EMBL" id="MBK1792764.1"/>
    </source>
</evidence>
<dbReference type="PROSITE" id="PS00379">
    <property type="entry name" value="CDP_ALCOHOL_P_TRANSF"/>
    <property type="match status" value="1"/>
</dbReference>
<feature type="transmembrane region" description="Helical" evidence="3">
    <location>
        <begin position="141"/>
        <end position="164"/>
    </location>
</feature>
<keyword evidence="3" id="KW-1133">Transmembrane helix</keyword>
<dbReference type="GO" id="GO:0008654">
    <property type="term" value="P:phospholipid biosynthetic process"/>
    <property type="evidence" value="ECO:0007669"/>
    <property type="project" value="InterPro"/>
</dbReference>
<comment type="caution">
    <text evidence="4">The sequence shown here is derived from an EMBL/GenBank/DDBJ whole genome shotgun (WGS) entry which is preliminary data.</text>
</comment>
<name>A0A8J7SLE8_9BACT</name>
<feature type="transmembrane region" description="Helical" evidence="3">
    <location>
        <begin position="48"/>
        <end position="66"/>
    </location>
</feature>
<feature type="transmembrane region" description="Helical" evidence="3">
    <location>
        <begin position="217"/>
        <end position="235"/>
    </location>
</feature>
<sequence length="247" mass="27574">MSEKKKYSYDDFWQMHGKQTIWVTRNISYRFGAVLALLSSRIGITPNMISVISGGVTILSALLAAYLGQSNVWAAVVLVVGLQLGYAFDCADGPLARATGQGSSFGALSDKIADLSSGMVLPCILAYASSDYVITVEQTSLNLGLGLLTLFLTVRATLCVLMWLKESMIYKTDRLREDERSKNLWWRIKKGISLYIDEPVYRMALALAWAVSLFWEFIIFYGLGVALITVVYMLSSKKEMDEWDISR</sequence>
<evidence type="ECO:0000256" key="3">
    <source>
        <dbReference type="SAM" id="Phobius"/>
    </source>
</evidence>
<dbReference type="RefSeq" id="WP_200312773.1">
    <property type="nucleotide sequence ID" value="NZ_JAENIM010000047.1"/>
</dbReference>
<dbReference type="AlphaFoldDB" id="A0A8J7SLE8"/>
<dbReference type="GO" id="GO:0016020">
    <property type="term" value="C:membrane"/>
    <property type="evidence" value="ECO:0007669"/>
    <property type="project" value="InterPro"/>
</dbReference>
<reference evidence="4" key="1">
    <citation type="submission" date="2021-01" db="EMBL/GenBank/DDBJ databases">
        <title>Modified the classification status of verrucomicrobia.</title>
        <authorList>
            <person name="Feng X."/>
        </authorList>
    </citation>
    <scope>NUCLEOTIDE SEQUENCE</scope>
    <source>
        <strain evidence="4">_KCTC 22039</strain>
    </source>
</reference>
<dbReference type="Proteomes" id="UP000624703">
    <property type="component" value="Unassembled WGS sequence"/>
</dbReference>
<dbReference type="EMBL" id="JAENIM010000047">
    <property type="protein sequence ID" value="MBK1792764.1"/>
    <property type="molecule type" value="Genomic_DNA"/>
</dbReference>
<dbReference type="Gene3D" id="1.20.120.1760">
    <property type="match status" value="1"/>
</dbReference>
<keyword evidence="3" id="KW-0812">Transmembrane</keyword>
<feature type="transmembrane region" description="Helical" evidence="3">
    <location>
        <begin position="72"/>
        <end position="91"/>
    </location>
</feature>
<dbReference type="InterPro" id="IPR000462">
    <property type="entry name" value="CDP-OH_P_trans"/>
</dbReference>
<evidence type="ECO:0000256" key="1">
    <source>
        <dbReference type="ARBA" id="ARBA00022679"/>
    </source>
</evidence>
<dbReference type="Pfam" id="PF01066">
    <property type="entry name" value="CDP-OH_P_transf"/>
    <property type="match status" value="1"/>
</dbReference>
<comment type="similarity">
    <text evidence="2">Belongs to the CDP-alcohol phosphatidyltransferase class-I family.</text>
</comment>
<dbReference type="InterPro" id="IPR043130">
    <property type="entry name" value="CDP-OH_PTrfase_TM_dom"/>
</dbReference>
<keyword evidence="3" id="KW-0472">Membrane</keyword>
<dbReference type="GO" id="GO:0016780">
    <property type="term" value="F:phosphotransferase activity, for other substituted phosphate groups"/>
    <property type="evidence" value="ECO:0007669"/>
    <property type="project" value="InterPro"/>
</dbReference>
<evidence type="ECO:0000256" key="2">
    <source>
        <dbReference type="RuleBase" id="RU003750"/>
    </source>
</evidence>
<proteinExistence type="inferred from homology"/>
<evidence type="ECO:0000313" key="5">
    <source>
        <dbReference type="Proteomes" id="UP000624703"/>
    </source>
</evidence>
<gene>
    <name evidence="4" type="ORF">JIN82_16490</name>
</gene>